<protein>
    <submittedName>
        <fullName evidence="2">Uncharacterized protein</fullName>
    </submittedName>
</protein>
<evidence type="ECO:0000313" key="2">
    <source>
        <dbReference type="EMBL" id="KOM49643.1"/>
    </source>
</evidence>
<dbReference type="Proteomes" id="UP000053144">
    <property type="component" value="Chromosome 8"/>
</dbReference>
<organism evidence="2 3">
    <name type="scientific">Phaseolus angularis</name>
    <name type="common">Azuki bean</name>
    <name type="synonym">Vigna angularis</name>
    <dbReference type="NCBI Taxonomy" id="3914"/>
    <lineage>
        <taxon>Eukaryota</taxon>
        <taxon>Viridiplantae</taxon>
        <taxon>Streptophyta</taxon>
        <taxon>Embryophyta</taxon>
        <taxon>Tracheophyta</taxon>
        <taxon>Spermatophyta</taxon>
        <taxon>Magnoliopsida</taxon>
        <taxon>eudicotyledons</taxon>
        <taxon>Gunneridae</taxon>
        <taxon>Pentapetalae</taxon>
        <taxon>rosids</taxon>
        <taxon>fabids</taxon>
        <taxon>Fabales</taxon>
        <taxon>Fabaceae</taxon>
        <taxon>Papilionoideae</taxon>
        <taxon>50 kb inversion clade</taxon>
        <taxon>NPAAA clade</taxon>
        <taxon>indigoferoid/millettioid clade</taxon>
        <taxon>Phaseoleae</taxon>
        <taxon>Vigna</taxon>
    </lineage>
</organism>
<gene>
    <name evidence="2" type="ORF">LR48_Vigan08g047000</name>
</gene>
<evidence type="ECO:0000313" key="3">
    <source>
        <dbReference type="Proteomes" id="UP000053144"/>
    </source>
</evidence>
<evidence type="ECO:0000256" key="1">
    <source>
        <dbReference type="SAM" id="MobiDB-lite"/>
    </source>
</evidence>
<sequence length="185" mass="19854">MWHRRRSWRRGGWCSEEECWDQPGRRRRERSAGRRSGAAEGSVVRTLSPTKTAEGGGAECGDVFADPGGGGGVGGTDCEELVVGDADGDVDVSHLTPSRPDKPLTTLSSHVAFFFLIKHACSLSPSPMQKEKLQPPLNGKLPLSGTQKPTLALLRGEKAAEGRKPTHALTAERKILDAQATSLPF</sequence>
<proteinExistence type="predicted"/>
<reference evidence="3" key="1">
    <citation type="journal article" date="2015" name="Proc. Natl. Acad. Sci. U.S.A.">
        <title>Genome sequencing of adzuki bean (Vigna angularis) provides insight into high starch and low fat accumulation and domestication.</title>
        <authorList>
            <person name="Yang K."/>
            <person name="Tian Z."/>
            <person name="Chen C."/>
            <person name="Luo L."/>
            <person name="Zhao B."/>
            <person name="Wang Z."/>
            <person name="Yu L."/>
            <person name="Li Y."/>
            <person name="Sun Y."/>
            <person name="Li W."/>
            <person name="Chen Y."/>
            <person name="Li Y."/>
            <person name="Zhang Y."/>
            <person name="Ai D."/>
            <person name="Zhao J."/>
            <person name="Shang C."/>
            <person name="Ma Y."/>
            <person name="Wu B."/>
            <person name="Wang M."/>
            <person name="Gao L."/>
            <person name="Sun D."/>
            <person name="Zhang P."/>
            <person name="Guo F."/>
            <person name="Wang W."/>
            <person name="Li Y."/>
            <person name="Wang J."/>
            <person name="Varshney R.K."/>
            <person name="Wang J."/>
            <person name="Ling H.Q."/>
            <person name="Wan P."/>
        </authorList>
    </citation>
    <scope>NUCLEOTIDE SEQUENCE</scope>
    <source>
        <strain evidence="3">cv. Jingnong 6</strain>
    </source>
</reference>
<name>A0A0L9V3M3_PHAAN</name>
<dbReference type="EMBL" id="CM003378">
    <property type="protein sequence ID" value="KOM49643.1"/>
    <property type="molecule type" value="Genomic_DNA"/>
</dbReference>
<dbReference type="AlphaFoldDB" id="A0A0L9V3M3"/>
<accession>A0A0L9V3M3</accession>
<dbReference type="Gramene" id="KOM49643">
    <property type="protein sequence ID" value="KOM49643"/>
    <property type="gene ID" value="LR48_Vigan08g047000"/>
</dbReference>
<feature type="region of interest" description="Disordered" evidence="1">
    <location>
        <begin position="19"/>
        <end position="64"/>
    </location>
</feature>